<name>A0A562QTN7_9BACI</name>
<dbReference type="EMBL" id="VLKZ01000001">
    <property type="protein sequence ID" value="TWI59973.1"/>
    <property type="molecule type" value="Genomic_DNA"/>
</dbReference>
<comment type="caution">
    <text evidence="7">The sequence shown here is derived from an EMBL/GenBank/DDBJ whole genome shotgun (WGS) entry which is preliminary data.</text>
</comment>
<feature type="chain" id="PRO_5039450808" evidence="4">
    <location>
        <begin position="23"/>
        <end position="444"/>
    </location>
</feature>
<feature type="signal peptide" evidence="4">
    <location>
        <begin position="1"/>
        <end position="22"/>
    </location>
</feature>
<dbReference type="Gene3D" id="2.70.70.10">
    <property type="entry name" value="Glucose Permease (Domain IIA)"/>
    <property type="match status" value="1"/>
</dbReference>
<feature type="domain" description="M23ase beta-sheet core" evidence="5">
    <location>
        <begin position="331"/>
        <end position="427"/>
    </location>
</feature>
<dbReference type="Proteomes" id="UP000315711">
    <property type="component" value="Unassembled WGS sequence"/>
</dbReference>
<protein>
    <submittedName>
        <fullName evidence="7">Peptidoglycan hydrolase CwlO-like protein</fullName>
    </submittedName>
</protein>
<organism evidence="7 8">
    <name type="scientific">Halalkalibacter nanhaiisediminis</name>
    <dbReference type="NCBI Taxonomy" id="688079"/>
    <lineage>
        <taxon>Bacteria</taxon>
        <taxon>Bacillati</taxon>
        <taxon>Bacillota</taxon>
        <taxon>Bacilli</taxon>
        <taxon>Bacillales</taxon>
        <taxon>Bacillaceae</taxon>
        <taxon>Halalkalibacter</taxon>
    </lineage>
</organism>
<dbReference type="RefSeq" id="WP_144448789.1">
    <property type="nucleotide sequence ID" value="NZ_VLKZ01000001.1"/>
</dbReference>
<dbReference type="InterPro" id="IPR057309">
    <property type="entry name" value="PcsB_CC"/>
</dbReference>
<dbReference type="SUPFAM" id="SSF51261">
    <property type="entry name" value="Duplicated hybrid motif"/>
    <property type="match status" value="1"/>
</dbReference>
<evidence type="ECO:0000259" key="5">
    <source>
        <dbReference type="Pfam" id="PF01551"/>
    </source>
</evidence>
<dbReference type="SUPFAM" id="SSF57997">
    <property type="entry name" value="Tropomyosin"/>
    <property type="match status" value="1"/>
</dbReference>
<keyword evidence="1 4" id="KW-0732">Signal</keyword>
<evidence type="ECO:0000256" key="4">
    <source>
        <dbReference type="SAM" id="SignalP"/>
    </source>
</evidence>
<dbReference type="PANTHER" id="PTHR21666:SF270">
    <property type="entry name" value="MUREIN HYDROLASE ACTIVATOR ENVC"/>
    <property type="match status" value="1"/>
</dbReference>
<dbReference type="PANTHER" id="PTHR21666">
    <property type="entry name" value="PEPTIDASE-RELATED"/>
    <property type="match status" value="1"/>
</dbReference>
<dbReference type="CDD" id="cd12797">
    <property type="entry name" value="M23_peptidase"/>
    <property type="match status" value="1"/>
</dbReference>
<dbReference type="Pfam" id="PF24568">
    <property type="entry name" value="CC_PcsB"/>
    <property type="match status" value="1"/>
</dbReference>
<keyword evidence="2" id="KW-0175">Coiled coil</keyword>
<feature type="region of interest" description="Disordered" evidence="3">
    <location>
        <begin position="259"/>
        <end position="319"/>
    </location>
</feature>
<dbReference type="AlphaFoldDB" id="A0A562QTN7"/>
<dbReference type="InterPro" id="IPR050570">
    <property type="entry name" value="Cell_wall_metabolism_enzyme"/>
</dbReference>
<dbReference type="InterPro" id="IPR016047">
    <property type="entry name" value="M23ase_b-sheet_dom"/>
</dbReference>
<accession>A0A562QTN7</accession>
<dbReference type="InterPro" id="IPR011055">
    <property type="entry name" value="Dup_hybrid_motif"/>
</dbReference>
<dbReference type="Pfam" id="PF01551">
    <property type="entry name" value="Peptidase_M23"/>
    <property type="match status" value="1"/>
</dbReference>
<keyword evidence="8" id="KW-1185">Reference proteome</keyword>
<evidence type="ECO:0000313" key="8">
    <source>
        <dbReference type="Proteomes" id="UP000315711"/>
    </source>
</evidence>
<dbReference type="OrthoDB" id="9805070at2"/>
<dbReference type="GO" id="GO:0004222">
    <property type="term" value="F:metalloendopeptidase activity"/>
    <property type="evidence" value="ECO:0007669"/>
    <property type="project" value="TreeGrafter"/>
</dbReference>
<evidence type="ECO:0000256" key="2">
    <source>
        <dbReference type="SAM" id="Coils"/>
    </source>
</evidence>
<feature type="domain" description="Peptidoglycan hydrolase PcsB coiled-coil" evidence="6">
    <location>
        <begin position="107"/>
        <end position="180"/>
    </location>
</feature>
<gene>
    <name evidence="7" type="ORF">IQ10_00396</name>
</gene>
<keyword evidence="7" id="KW-0378">Hydrolase</keyword>
<reference evidence="7 8" key="1">
    <citation type="journal article" date="2015" name="Stand. Genomic Sci.">
        <title>Genomic Encyclopedia of Bacterial and Archaeal Type Strains, Phase III: the genomes of soil and plant-associated and newly described type strains.</title>
        <authorList>
            <person name="Whitman W.B."/>
            <person name="Woyke T."/>
            <person name="Klenk H.P."/>
            <person name="Zhou Y."/>
            <person name="Lilburn T.G."/>
            <person name="Beck B.J."/>
            <person name="De Vos P."/>
            <person name="Vandamme P."/>
            <person name="Eisen J.A."/>
            <person name="Garrity G."/>
            <person name="Hugenholtz P."/>
            <person name="Kyrpides N.C."/>
        </authorList>
    </citation>
    <scope>NUCLEOTIDE SEQUENCE [LARGE SCALE GENOMIC DNA]</scope>
    <source>
        <strain evidence="7 8">CGMCC 1.10116</strain>
    </source>
</reference>
<evidence type="ECO:0000313" key="7">
    <source>
        <dbReference type="EMBL" id="TWI59973.1"/>
    </source>
</evidence>
<proteinExistence type="predicted"/>
<evidence type="ECO:0000256" key="1">
    <source>
        <dbReference type="ARBA" id="ARBA00022729"/>
    </source>
</evidence>
<feature type="coiled-coil region" evidence="2">
    <location>
        <begin position="30"/>
        <end position="120"/>
    </location>
</feature>
<feature type="compositionally biased region" description="Basic and acidic residues" evidence="3">
    <location>
        <begin position="268"/>
        <end position="285"/>
    </location>
</feature>
<sequence length="444" mass="49308">MKQRCKLVAVALLLVTSSVGLGSFDQTASANSIENRISDVKQERNQKQQEAQKTKEEIEKLEKEMNQLNEEIREIDHKVATTNQNIREKRAEIKKVREHIETLQEEIVVLEKRIAERDALLKDRARSMYQSGGSVNYLEVVLGSKSFGDFLERVSALSVIAQQDRNIIEAHFADQEKLEETKAKVESELASLEVQQAELESLMADLEEQRAQKDDLMSRLESKENDLHADLGELENAEEILRSQEAALKEELAAYEERQRQEAAAAAEAERQAAERQRQAAEAERQAQNQPSSRNGGGSAQVHSAPAVTNSGFMRPATGSITSTYGQRWGRMHHGIDIGKNGRSGDVPIVAVQDGTVVEARYMNGYGNTVIIAHYVDGQLITTLSAHMENLGVSKGQRVSKGQTIGLMGNTGRSFGAHLHFEVHEGGWNGAKSNSVDPLRYIPR</sequence>
<evidence type="ECO:0000259" key="6">
    <source>
        <dbReference type="Pfam" id="PF24568"/>
    </source>
</evidence>
<dbReference type="Gene3D" id="6.10.250.3150">
    <property type="match status" value="1"/>
</dbReference>
<evidence type="ECO:0000256" key="3">
    <source>
        <dbReference type="SAM" id="MobiDB-lite"/>
    </source>
</evidence>